<dbReference type="InterPro" id="IPR002220">
    <property type="entry name" value="DapA-like"/>
</dbReference>
<dbReference type="PROSITE" id="PS00665">
    <property type="entry name" value="DHDPS_1"/>
    <property type="match status" value="1"/>
</dbReference>
<dbReference type="SMART" id="SM01130">
    <property type="entry name" value="DHDPS"/>
    <property type="match status" value="1"/>
</dbReference>
<feature type="active site" description="Proton donor/acceptor" evidence="5">
    <location>
        <position position="138"/>
    </location>
</feature>
<dbReference type="AlphaFoldDB" id="A0A1W1VVJ1"/>
<dbReference type="PANTHER" id="PTHR12128">
    <property type="entry name" value="DIHYDRODIPICOLINATE SYNTHASE"/>
    <property type="match status" value="1"/>
</dbReference>
<dbReference type="PROSITE" id="PS00666">
    <property type="entry name" value="DHDPS_2"/>
    <property type="match status" value="1"/>
</dbReference>
<dbReference type="SUPFAM" id="SSF51569">
    <property type="entry name" value="Aldolase"/>
    <property type="match status" value="1"/>
</dbReference>
<evidence type="ECO:0000256" key="1">
    <source>
        <dbReference type="ARBA" id="ARBA00007592"/>
    </source>
</evidence>
<dbReference type="CDD" id="cd00408">
    <property type="entry name" value="DHDPS-like"/>
    <property type="match status" value="1"/>
</dbReference>
<keyword evidence="3" id="KW-0704">Schiff base</keyword>
<dbReference type="InterPro" id="IPR013785">
    <property type="entry name" value="Aldolase_TIM"/>
</dbReference>
<dbReference type="EMBL" id="LT838272">
    <property type="protein sequence ID" value="SMB97260.1"/>
    <property type="molecule type" value="Genomic_DNA"/>
</dbReference>
<comment type="similarity">
    <text evidence="1 4">Belongs to the DapA family.</text>
</comment>
<dbReference type="PRINTS" id="PR00146">
    <property type="entry name" value="DHPICSNTHASE"/>
</dbReference>
<protein>
    <submittedName>
        <fullName evidence="7">4-hydroxy-tetrahydrodipicolinate synthase</fullName>
    </submittedName>
</protein>
<gene>
    <name evidence="7" type="ORF">SAMN00808754_1797</name>
</gene>
<dbReference type="InterPro" id="IPR020625">
    <property type="entry name" value="Schiff_base-form_aldolases_AS"/>
</dbReference>
<feature type="binding site" evidence="6">
    <location>
        <position position="49"/>
    </location>
    <ligand>
        <name>pyruvate</name>
        <dbReference type="ChEBI" id="CHEBI:15361"/>
    </ligand>
</feature>
<evidence type="ECO:0000313" key="8">
    <source>
        <dbReference type="Proteomes" id="UP000192569"/>
    </source>
</evidence>
<evidence type="ECO:0000256" key="5">
    <source>
        <dbReference type="PIRSR" id="PIRSR001365-1"/>
    </source>
</evidence>
<name>A0A1W1VVJ1_9FIRM</name>
<dbReference type="Gene3D" id="3.20.20.70">
    <property type="entry name" value="Aldolase class I"/>
    <property type="match status" value="1"/>
</dbReference>
<dbReference type="STRING" id="698762.SAMN00808754_1797"/>
<dbReference type="GO" id="GO:0008840">
    <property type="term" value="F:4-hydroxy-tetrahydrodipicolinate synthase activity"/>
    <property type="evidence" value="ECO:0007669"/>
    <property type="project" value="TreeGrafter"/>
</dbReference>
<sequence>MNYKKVEGIVAAIVTPLTEDGKLNTQELVELTNFLIEKGIHGIFPCGSTGEGVLLSLEERKKVAEITVKEAAGRVPVIIHTGSLDLNEALELTLHARDIGADGAALIPPYYYTVDDPIILDYYSTIAKRVSEFPLYVYNIPGNVKNAISPKILARLQSEHPNIVGIKDSSMDFMNFINFKQQMPEDFCILMGNDAQIYASLLMGGSGAVAATATVFPEPVVEIYESLKAKDMERALKAQDIVIKLRAIFRSYPPIAPYKEALKFRGINGGIPHPPLRPLTPEESQKLRAELEALGLLD</sequence>
<evidence type="ECO:0000313" key="7">
    <source>
        <dbReference type="EMBL" id="SMB97260.1"/>
    </source>
</evidence>
<accession>A0A1W1VVJ1</accession>
<keyword evidence="8" id="KW-1185">Reference proteome</keyword>
<keyword evidence="2 4" id="KW-0456">Lyase</keyword>
<evidence type="ECO:0000256" key="2">
    <source>
        <dbReference type="ARBA" id="ARBA00023239"/>
    </source>
</evidence>
<feature type="binding site" evidence="6">
    <location>
        <position position="209"/>
    </location>
    <ligand>
        <name>pyruvate</name>
        <dbReference type="ChEBI" id="CHEBI:15361"/>
    </ligand>
</feature>
<evidence type="ECO:0000256" key="3">
    <source>
        <dbReference type="ARBA" id="ARBA00023270"/>
    </source>
</evidence>
<dbReference type="Proteomes" id="UP000192569">
    <property type="component" value="Chromosome I"/>
</dbReference>
<dbReference type="InterPro" id="IPR020624">
    <property type="entry name" value="Schiff_base-form_aldolases_CS"/>
</dbReference>
<dbReference type="RefSeq" id="WP_172839123.1">
    <property type="nucleotide sequence ID" value="NZ_LT838272.1"/>
</dbReference>
<dbReference type="PIRSF" id="PIRSF001365">
    <property type="entry name" value="DHDPS"/>
    <property type="match status" value="1"/>
</dbReference>
<organism evidence="7 8">
    <name type="scientific">Thermanaeromonas toyohensis ToBE</name>
    <dbReference type="NCBI Taxonomy" id="698762"/>
    <lineage>
        <taxon>Bacteria</taxon>
        <taxon>Bacillati</taxon>
        <taxon>Bacillota</taxon>
        <taxon>Clostridia</taxon>
        <taxon>Neomoorellales</taxon>
        <taxon>Neomoorellaceae</taxon>
        <taxon>Thermanaeromonas</taxon>
    </lineage>
</organism>
<evidence type="ECO:0000256" key="4">
    <source>
        <dbReference type="PIRNR" id="PIRNR001365"/>
    </source>
</evidence>
<dbReference type="Pfam" id="PF00701">
    <property type="entry name" value="DHDPS"/>
    <property type="match status" value="1"/>
</dbReference>
<proteinExistence type="inferred from homology"/>
<dbReference type="GO" id="GO:0044281">
    <property type="term" value="P:small molecule metabolic process"/>
    <property type="evidence" value="ECO:0007669"/>
    <property type="project" value="UniProtKB-ARBA"/>
</dbReference>
<feature type="active site" description="Schiff-base intermediate with substrate" evidence="5">
    <location>
        <position position="167"/>
    </location>
</feature>
<reference evidence="7 8" key="1">
    <citation type="submission" date="2017-04" db="EMBL/GenBank/DDBJ databases">
        <authorList>
            <person name="Afonso C.L."/>
            <person name="Miller P.J."/>
            <person name="Scott M.A."/>
            <person name="Spackman E."/>
            <person name="Goraichik I."/>
            <person name="Dimitrov K.M."/>
            <person name="Suarez D.L."/>
            <person name="Swayne D.E."/>
        </authorList>
    </citation>
    <scope>NUCLEOTIDE SEQUENCE [LARGE SCALE GENOMIC DNA]</scope>
    <source>
        <strain evidence="7 8">ToBE</strain>
    </source>
</reference>
<evidence type="ECO:0000256" key="6">
    <source>
        <dbReference type="PIRSR" id="PIRSR001365-2"/>
    </source>
</evidence>
<dbReference type="PANTHER" id="PTHR12128:SF66">
    <property type="entry name" value="4-HYDROXY-2-OXOGLUTARATE ALDOLASE, MITOCHONDRIAL"/>
    <property type="match status" value="1"/>
</dbReference>